<name>A0A7J7KRP9_BUGNE</name>
<evidence type="ECO:0000313" key="4">
    <source>
        <dbReference type="Proteomes" id="UP000593567"/>
    </source>
</evidence>
<dbReference type="AlphaFoldDB" id="A0A7J7KRP9"/>
<dbReference type="OrthoDB" id="567237at2759"/>
<dbReference type="EMBL" id="VXIV02000095">
    <property type="protein sequence ID" value="KAF6040871.1"/>
    <property type="molecule type" value="Genomic_DNA"/>
</dbReference>
<evidence type="ECO:0000259" key="2">
    <source>
        <dbReference type="Pfam" id="PF08327"/>
    </source>
</evidence>
<organism evidence="3 4">
    <name type="scientific">Bugula neritina</name>
    <name type="common">Brown bryozoan</name>
    <name type="synonym">Sertularia neritina</name>
    <dbReference type="NCBI Taxonomy" id="10212"/>
    <lineage>
        <taxon>Eukaryota</taxon>
        <taxon>Metazoa</taxon>
        <taxon>Spiralia</taxon>
        <taxon>Lophotrochozoa</taxon>
        <taxon>Bryozoa</taxon>
        <taxon>Gymnolaemata</taxon>
        <taxon>Cheilostomatida</taxon>
        <taxon>Flustrina</taxon>
        <taxon>Buguloidea</taxon>
        <taxon>Bugulidae</taxon>
        <taxon>Bugula</taxon>
    </lineage>
</organism>
<proteinExistence type="inferred from homology"/>
<dbReference type="CDD" id="cd08892">
    <property type="entry name" value="SRPBCC_Aha1"/>
    <property type="match status" value="1"/>
</dbReference>
<dbReference type="Pfam" id="PF08327">
    <property type="entry name" value="AHSA1"/>
    <property type="match status" value="1"/>
</dbReference>
<feature type="domain" description="Activator of Hsp90 ATPase homologue 1/2-like C-terminal" evidence="2">
    <location>
        <begin position="3"/>
        <end position="117"/>
    </location>
</feature>
<comment type="caution">
    <text evidence="3">The sequence shown here is derived from an EMBL/GenBank/DDBJ whole genome shotgun (WGS) entry which is preliminary data.</text>
</comment>
<comment type="similarity">
    <text evidence="1">Belongs to the AHA1 family.</text>
</comment>
<dbReference type="Proteomes" id="UP000593567">
    <property type="component" value="Unassembled WGS sequence"/>
</dbReference>
<sequence>MCSKEELYRALTEQNMVQAFTRSVANPFEVEVGGKFGLFNGMISGEFQQLAPHDTLVQRWRMKHWPEGHFSVVTIKLSQSSNCTTLTLSQTGVPSAEADRTKEGWKNYYWNSIRQTFGYAVNIF</sequence>
<keyword evidence="4" id="KW-1185">Reference proteome</keyword>
<evidence type="ECO:0000256" key="1">
    <source>
        <dbReference type="ARBA" id="ARBA00006817"/>
    </source>
</evidence>
<dbReference type="SUPFAM" id="SSF55961">
    <property type="entry name" value="Bet v1-like"/>
    <property type="match status" value="1"/>
</dbReference>
<gene>
    <name evidence="3" type="ORF">EB796_000803</name>
</gene>
<dbReference type="InterPro" id="IPR013538">
    <property type="entry name" value="ASHA1/2-like_C"/>
</dbReference>
<accession>A0A7J7KRP9</accession>
<evidence type="ECO:0000313" key="3">
    <source>
        <dbReference type="EMBL" id="KAF6040871.1"/>
    </source>
</evidence>
<reference evidence="3" key="1">
    <citation type="submission" date="2020-06" db="EMBL/GenBank/DDBJ databases">
        <title>Draft genome of Bugula neritina, a colonial animal packing powerful symbionts and potential medicines.</title>
        <authorList>
            <person name="Rayko M."/>
        </authorList>
    </citation>
    <scope>NUCLEOTIDE SEQUENCE [LARGE SCALE GENOMIC DNA]</scope>
    <source>
        <strain evidence="3">Kwan_BN1</strain>
    </source>
</reference>
<dbReference type="InterPro" id="IPR023393">
    <property type="entry name" value="START-like_dom_sf"/>
</dbReference>
<dbReference type="Gene3D" id="3.30.530.20">
    <property type="match status" value="1"/>
</dbReference>
<protein>
    <submittedName>
        <fullName evidence="3">AHSA1</fullName>
    </submittedName>
</protein>